<dbReference type="EMBL" id="CAJOBI010117933">
    <property type="protein sequence ID" value="CAF4663935.1"/>
    <property type="molecule type" value="Genomic_DNA"/>
</dbReference>
<dbReference type="SUPFAM" id="SSF51197">
    <property type="entry name" value="Clavaminate synthase-like"/>
    <property type="match status" value="1"/>
</dbReference>
<dbReference type="Proteomes" id="UP000676336">
    <property type="component" value="Unassembled WGS sequence"/>
</dbReference>
<evidence type="ECO:0008006" key="3">
    <source>
        <dbReference type="Google" id="ProtNLM"/>
    </source>
</evidence>
<organism evidence="1 2">
    <name type="scientific">Rotaria magnacalcarata</name>
    <dbReference type="NCBI Taxonomy" id="392030"/>
    <lineage>
        <taxon>Eukaryota</taxon>
        <taxon>Metazoa</taxon>
        <taxon>Spiralia</taxon>
        <taxon>Gnathifera</taxon>
        <taxon>Rotifera</taxon>
        <taxon>Eurotatoria</taxon>
        <taxon>Bdelloidea</taxon>
        <taxon>Philodinida</taxon>
        <taxon>Philodinidae</taxon>
        <taxon>Rotaria</taxon>
    </lineage>
</organism>
<evidence type="ECO:0000313" key="1">
    <source>
        <dbReference type="EMBL" id="CAF4663935.1"/>
    </source>
</evidence>
<accession>A0A8S2ZUY5</accession>
<dbReference type="InterPro" id="IPR008775">
    <property type="entry name" value="Phytyl_CoA_dOase-like"/>
</dbReference>
<sequence length="45" mass="5081">MKPPTSKSLPTPWHQDEAYWDPTLTYESVGVWVALQSVSIENGCM</sequence>
<feature type="non-terminal residue" evidence="1">
    <location>
        <position position="45"/>
    </location>
</feature>
<protein>
    <recommendedName>
        <fullName evidence="3">Phytanoyl-CoA dioxygenase family protein</fullName>
    </recommendedName>
</protein>
<dbReference type="Gene3D" id="2.60.120.620">
    <property type="entry name" value="q2cbj1_9rhob like domain"/>
    <property type="match status" value="1"/>
</dbReference>
<gene>
    <name evidence="1" type="ORF">SMN809_LOCUS41613</name>
</gene>
<reference evidence="1" key="1">
    <citation type="submission" date="2021-02" db="EMBL/GenBank/DDBJ databases">
        <authorList>
            <person name="Nowell W R."/>
        </authorList>
    </citation>
    <scope>NUCLEOTIDE SEQUENCE</scope>
</reference>
<evidence type="ECO:0000313" key="2">
    <source>
        <dbReference type="Proteomes" id="UP000676336"/>
    </source>
</evidence>
<dbReference type="Pfam" id="PF05721">
    <property type="entry name" value="PhyH"/>
    <property type="match status" value="1"/>
</dbReference>
<name>A0A8S2ZUY5_9BILA</name>
<proteinExistence type="predicted"/>
<comment type="caution">
    <text evidence="1">The sequence shown here is derived from an EMBL/GenBank/DDBJ whole genome shotgun (WGS) entry which is preliminary data.</text>
</comment>
<dbReference type="AlphaFoldDB" id="A0A8S2ZUY5"/>